<protein>
    <recommendedName>
        <fullName evidence="3">MarR family protein</fullName>
    </recommendedName>
</protein>
<evidence type="ECO:0008006" key="3">
    <source>
        <dbReference type="Google" id="ProtNLM"/>
    </source>
</evidence>
<dbReference type="InterPro" id="IPR011991">
    <property type="entry name" value="ArsR-like_HTH"/>
</dbReference>
<reference evidence="1" key="1">
    <citation type="journal article" date="2014" name="Int. J. Syst. Evol. Microbiol.">
        <title>Complete genome sequence of Corynebacterium casei LMG S-19264T (=DSM 44701T), isolated from a smear-ripened cheese.</title>
        <authorList>
            <consortium name="US DOE Joint Genome Institute (JGI-PGF)"/>
            <person name="Walter F."/>
            <person name="Albersmeier A."/>
            <person name="Kalinowski J."/>
            <person name="Ruckert C."/>
        </authorList>
    </citation>
    <scope>NUCLEOTIDE SEQUENCE</scope>
    <source>
        <strain evidence="1">CGMCC 1.12785</strain>
    </source>
</reference>
<keyword evidence="2" id="KW-1185">Reference proteome</keyword>
<dbReference type="Proteomes" id="UP000616114">
    <property type="component" value="Unassembled WGS sequence"/>
</dbReference>
<dbReference type="InterPro" id="IPR036390">
    <property type="entry name" value="WH_DNA-bd_sf"/>
</dbReference>
<organism evidence="1 2">
    <name type="scientific">Sediminivirga luteola</name>
    <dbReference type="NCBI Taxonomy" id="1774748"/>
    <lineage>
        <taxon>Bacteria</taxon>
        <taxon>Bacillati</taxon>
        <taxon>Actinomycetota</taxon>
        <taxon>Actinomycetes</taxon>
        <taxon>Micrococcales</taxon>
        <taxon>Brevibacteriaceae</taxon>
        <taxon>Sediminivirga</taxon>
    </lineage>
</organism>
<dbReference type="Pfam" id="PF13412">
    <property type="entry name" value="HTH_24"/>
    <property type="match status" value="1"/>
</dbReference>
<sequence>MIGFSQAAEQAGGKAVKLAGDIAALDREVRDRVVAFRRDRGLNPAVPRRDAVVWRILETLASDPVLTAKSVSERVAVSPAAAHRALTELAEAGVLGRTKDQRGRLVCWTADRHLALVAFTEPGHDTRGEDAAAHTPGWDAH</sequence>
<proteinExistence type="predicted"/>
<dbReference type="SUPFAM" id="SSF46785">
    <property type="entry name" value="Winged helix' DNA-binding domain"/>
    <property type="match status" value="1"/>
</dbReference>
<dbReference type="InterPro" id="IPR036388">
    <property type="entry name" value="WH-like_DNA-bd_sf"/>
</dbReference>
<evidence type="ECO:0000313" key="2">
    <source>
        <dbReference type="Proteomes" id="UP000616114"/>
    </source>
</evidence>
<name>A0A8J2TZB6_9MICO</name>
<dbReference type="EMBL" id="BMFY01000010">
    <property type="protein sequence ID" value="GGA19736.1"/>
    <property type="molecule type" value="Genomic_DNA"/>
</dbReference>
<comment type="caution">
    <text evidence="1">The sequence shown here is derived from an EMBL/GenBank/DDBJ whole genome shotgun (WGS) entry which is preliminary data.</text>
</comment>
<dbReference type="AlphaFoldDB" id="A0A8J2TZB6"/>
<dbReference type="RefSeq" id="WP_229745112.1">
    <property type="nucleotide sequence ID" value="NZ_BMFY01000010.1"/>
</dbReference>
<dbReference type="Gene3D" id="1.10.10.10">
    <property type="entry name" value="Winged helix-like DNA-binding domain superfamily/Winged helix DNA-binding domain"/>
    <property type="match status" value="1"/>
</dbReference>
<accession>A0A8J2TZB6</accession>
<gene>
    <name evidence="1" type="ORF">GCM10011333_23560</name>
</gene>
<evidence type="ECO:0000313" key="1">
    <source>
        <dbReference type="EMBL" id="GGA19736.1"/>
    </source>
</evidence>
<reference evidence="1" key="2">
    <citation type="submission" date="2020-09" db="EMBL/GenBank/DDBJ databases">
        <authorList>
            <person name="Sun Q."/>
            <person name="Zhou Y."/>
        </authorList>
    </citation>
    <scope>NUCLEOTIDE SEQUENCE</scope>
    <source>
        <strain evidence="1">CGMCC 1.12785</strain>
    </source>
</reference>
<dbReference type="CDD" id="cd00090">
    <property type="entry name" value="HTH_ARSR"/>
    <property type="match status" value="1"/>
</dbReference>